<dbReference type="SUPFAM" id="SSF52540">
    <property type="entry name" value="P-loop containing nucleoside triphosphate hydrolases"/>
    <property type="match status" value="1"/>
</dbReference>
<proteinExistence type="inferred from homology"/>
<feature type="compositionally biased region" description="Low complexity" evidence="5">
    <location>
        <begin position="10"/>
        <end position="23"/>
    </location>
</feature>
<evidence type="ECO:0000259" key="6">
    <source>
        <dbReference type="PROSITE" id="PS50042"/>
    </source>
</evidence>
<feature type="region of interest" description="Disordered" evidence="5">
    <location>
        <begin position="610"/>
        <end position="820"/>
    </location>
</feature>
<comment type="caution">
    <text evidence="8">The sequence shown here is derived from an EMBL/GenBank/DDBJ whole genome shotgun (WGS) entry which is preliminary data.</text>
</comment>
<dbReference type="SMART" id="SM00100">
    <property type="entry name" value="cNMP"/>
    <property type="match status" value="2"/>
</dbReference>
<protein>
    <submittedName>
        <fullName evidence="8">Uncharacterized protein</fullName>
    </submittedName>
</protein>
<keyword evidence="3" id="KW-0378">Hydrolase</keyword>
<dbReference type="InterPro" id="IPR000595">
    <property type="entry name" value="cNMP-bd_dom"/>
</dbReference>
<dbReference type="Gene3D" id="2.60.120.10">
    <property type="entry name" value="Jelly Rolls"/>
    <property type="match status" value="3"/>
</dbReference>
<dbReference type="PANTHER" id="PTHR23011">
    <property type="entry name" value="CYCLIC NUCLEOTIDE-BINDING DOMAIN CONTAINING PROTEIN"/>
    <property type="match status" value="1"/>
</dbReference>
<dbReference type="InterPro" id="IPR018490">
    <property type="entry name" value="cNMP-bd_dom_sf"/>
</dbReference>
<evidence type="ECO:0000259" key="7">
    <source>
        <dbReference type="PROSITE" id="PS51858"/>
    </source>
</evidence>
<feature type="compositionally biased region" description="Polar residues" evidence="5">
    <location>
        <begin position="1710"/>
        <end position="1723"/>
    </location>
</feature>
<dbReference type="Pfam" id="PF00027">
    <property type="entry name" value="cNMP_binding"/>
    <property type="match status" value="2"/>
</dbReference>
<gene>
    <name evidence="8" type="ORF">N0F65_004312</name>
</gene>
<keyword evidence="9" id="KW-1185">Reference proteome</keyword>
<dbReference type="SMART" id="SM01179">
    <property type="entry name" value="DUF862"/>
    <property type="match status" value="1"/>
</dbReference>
<evidence type="ECO:0000256" key="1">
    <source>
        <dbReference type="ARBA" id="ARBA00008140"/>
    </source>
</evidence>
<accession>A0AAV2ZGG4</accession>
<evidence type="ECO:0000256" key="4">
    <source>
        <dbReference type="SAM" id="Coils"/>
    </source>
</evidence>
<dbReference type="SUPFAM" id="SSF51206">
    <property type="entry name" value="cAMP-binding domain-like"/>
    <property type="match status" value="3"/>
</dbReference>
<dbReference type="CDD" id="cd00038">
    <property type="entry name" value="CAP_ED"/>
    <property type="match status" value="2"/>
</dbReference>
<dbReference type="PANTHER" id="PTHR23011:SF28">
    <property type="entry name" value="CYCLIC NUCLEOTIDE-BINDING DOMAIN CONTAINING PROTEIN"/>
    <property type="match status" value="1"/>
</dbReference>
<evidence type="ECO:0000313" key="9">
    <source>
        <dbReference type="Proteomes" id="UP001146120"/>
    </source>
</evidence>
<feature type="domain" description="Cyclic nucleotide-binding" evidence="6">
    <location>
        <begin position="265"/>
        <end position="390"/>
    </location>
</feature>
<feature type="coiled-coil region" evidence="4">
    <location>
        <begin position="2501"/>
        <end position="2535"/>
    </location>
</feature>
<sequence length="2765" mass="308500">MAPSLQAVVTSTSTSTMAESGSSKMEPRQRRGRMVSEEDDKRRVSLATLLEAKSQSGAFARAVAEQHSDVALCRTILQKQPGKRTVDDIYILKSLLSSSKLLDFFSSLDAYRLYQSLELAVYEEKGTYVFRQGEIGDSFYLVYTGKVEIVQNTEHGDSIRQLVHLTYLYPGDSFGERALRYTSDRRAASAVIALDGTELVFLSRTVFTELLKEVQDADASSGTLEVTKRFRSNKDIIRNIFTRHSTQRSEKDLKFAVEYLKGVKFFSRFSFEVRKQLCKAMRLISAISNTIIFEEGQIGKHFYMIFTGTVEVSVRSRNRFDETTESVVSRLGEGDYFGELALSEVDGVRRATVTCSEFCELLVLGRDEYEPLIKQYQNEYHAQYAQMLRKNPYFIGPEWDDNTIEGMCSVMTEKYFPYKGEICKQGSRATEMFIVTRGECIMVHEGLHPVTKTPELYELGRFGPNCVMGCAEYVYIRKLASHSVHSRCFRRASAGKFNDIYIRDYSIVAESPVKVLVLSRFDIFHLMTAEARTSLQKSSKGRIQENIESRALKTLIWERYKKSFLAESMSKHQLSKSESAPQLRNEKRTILLVPAGGLIIKSKRVDFSLHSPIDGQDFSPTKKETKPRNRIAKAREDEKNNDLQRRHSDAGITEPSESDTPASPSPQRVDSSRRHSITVLSPTGEFLPKSSGNRPTTAERNSFGRREVNEQELSTPDSLSELSVRHGRIAPLDQNDGRLHRDHTTSSLSPREQSEQKPPMAISRSKTFTLLPSMEMEGQPKGGPPPQDHLFSDTPGGHGERRKSIRVKGAELPSVAKPTPTAASTIWNPVHGVCQPFSVIGFLMEKKNDHPSTAKNKKSSADHSRKSAAARTDQNQAVVTAFRVFGKYKDLGEAMDLFRQICAVETIAPADKDTSRFAIYKEDEMTMVLQNYFAGTGTGAYQFKAGDWLVGTGQRFACVGIVMERLPIKLVESVGVYVYQCFPTPQSAVHFAKQATNASLATPTLHVVPLFEWIPLSDIDKFDARNAELEQALESVTHTSSNTYSSTWKARKDALKKPRTLINVVLNIYDLSEANEYILALGLGLFHTGVEIAGDEYSFASGAGIFTCPPRQAGGAKFRESIVMGEFDGSSQEARKLAFSLQPEFEGSSYNLFTKNCNSYSEALCQLLLNTSIPAYINRAAYLGSFLSCLMPSDLSEQAPVGDGSSNAVARHAPTYSAFAGSGQTVGGTSTTTSSNTTLEDRREKVRLAALRRFDQGATEDKESLGLHALIASHNGSVTASTLVRDELVHISTPRTQNSARSLMGKAPSPLKKAVTTLSRNVASNGRESTRQSSFEDAAVERTDRVESTIVSRENATHIAFARSRKADFVYDPTPQYMRILDDYCNLEGDANANSSLLVVVGQSGSGKSALLAHWADSRRRCAQGADEFIYEHYCGCSYDSVKLSLFLFRFINQIKLSYGLRDFELPHEHEEEKLKFSLGRCLEAAVGRSTHRTSSTSKRKNIILVLDGIDCIRTEDGGDSLSWLPNSFPPGVRIIVSATQPGARERSSLHCCKSIVRKPVAYDSEADLIYDTTLPPNPHDSHTMRELRRRNATFIVVEPLDEAACRSIVSLYESRNKITIDSEEFSMIINSPGSSNPLYIRLILQAIDLFGPGQHKARRQWLEKATQTSDLHAIYVLLIRQWNSILLSDLESHMRKIHEAQTLAANGVHISSTSTQNPGLSSSEDRKQGRRTSRFESGDASGSVGMPTKAAQGRSQSVSLTAPPVVDAAELENLQAEIEQRALLLRHTLSLLAVSRYGIAESDFQKLFGDIVPKATCQLVLKLLGPHLMQIHRQDCGTQHNETVVLYDISHNHLRLIVRFGFLRDDQLRVCYYKELATYYQGMEACQRRVDELPVQLERCNMWSALQSILVDIQMFQLWWSERNRQEYLSYWIVLRNNCSIHDPVDDFVRSMDEYIIRESPSGEHLLELFLTITDFLRTWQKVDDSKSGHLTLHRPEPPQLQEFITSLGGFPTAHLSESENRRNQNELDALCPHEDDGYFVRRWLWTQFPLFAVSFECRFLRPVMTKLPSNDASNAADEPHSQDPATSSSSSASFPSPSSSVNGAAGANRGANAKGGATSNNSLGGAASNGNGNLFPKSVFGVMKLKSNAVKRKAQQKAQGSPTVMSSGFDSIPEEEFGAFEFLSAENSESFLSSVSKLEAQLVDLRTKYDKIKFAVKEKSDLLKAVDSRLSDLRAQARAAGHNVSQMEDLSDQIHHVNDETMLGRQRSDYYKAILRHCELHPARDPNAIESAEITVNKLKEDIVDVQQKTQVISYDKRLAAVEVPRLLEVIEEKSRMHQMALSRLRWRQELNIRLLRSNYPPRRDVFINTTAQDASVSAASPVEPSAEEGATEQGKPAAKLHKTTTSSTLSIGNSTVRLYGDTQRQQARDKDELTFSRAKDKLLHKKETSLERMKKAETLQMYVGSAFKDDGYLGALRHVGINKPEEAQLYWQDKLDHAVQLEAEEKQGEQRVSELRDKVTSLQNQLMNLKLGGTDIAVAAVQSSNAPNGSAAGASAAGEGVSKAHNIKIIDQQLAEVSALAQQKKERQIRLKVLSEKLHLGLLHVAHTLGVADAQTMDSLALVDAVEQLVRMFLGDEANMQSNSNNNLRRKNSVRTMGVVSTQSGSHAYIPPDSRTADEKVRYNIRVSKARRQMNPYRERDSDDSGDEQQDQNSRASASHPADGAGGDDSEEPVQRRNDIKNRSKLEIDKQRNAQRRAEKKK</sequence>
<feature type="compositionally biased region" description="Polar residues" evidence="5">
    <location>
        <begin position="711"/>
        <end position="721"/>
    </location>
</feature>
<dbReference type="Proteomes" id="UP001146120">
    <property type="component" value="Unassembled WGS sequence"/>
</dbReference>
<dbReference type="InterPro" id="IPR008580">
    <property type="entry name" value="PPPDE_dom"/>
</dbReference>
<name>A0AAV2ZGG4_9STRA</name>
<keyword evidence="2" id="KW-0645">Protease</keyword>
<feature type="compositionally biased region" description="Basic and acidic residues" evidence="5">
    <location>
        <begin position="620"/>
        <end position="649"/>
    </location>
</feature>
<feature type="compositionally biased region" description="Basic and acidic residues" evidence="5">
    <location>
        <begin position="1724"/>
        <end position="1738"/>
    </location>
</feature>
<feature type="domain" description="PPPDE" evidence="7">
    <location>
        <begin position="1062"/>
        <end position="1195"/>
    </location>
</feature>
<organism evidence="8 9">
    <name type="scientific">Lagenidium giganteum</name>
    <dbReference type="NCBI Taxonomy" id="4803"/>
    <lineage>
        <taxon>Eukaryota</taxon>
        <taxon>Sar</taxon>
        <taxon>Stramenopiles</taxon>
        <taxon>Oomycota</taxon>
        <taxon>Peronosporomycetes</taxon>
        <taxon>Pythiales</taxon>
        <taxon>Pythiaceae</taxon>
    </lineage>
</organism>
<comment type="similarity">
    <text evidence="1">Belongs to the DeSI family.</text>
</comment>
<dbReference type="EMBL" id="DAKRPA010000011">
    <property type="protein sequence ID" value="DBA04204.1"/>
    <property type="molecule type" value="Genomic_DNA"/>
</dbReference>
<dbReference type="InterPro" id="IPR042266">
    <property type="entry name" value="PPPDE_sf"/>
</dbReference>
<feature type="domain" description="Cyclic nucleotide-binding" evidence="6">
    <location>
        <begin position="101"/>
        <end position="211"/>
    </location>
</feature>
<feature type="region of interest" description="Disordered" evidence="5">
    <location>
        <begin position="1220"/>
        <end position="1241"/>
    </location>
</feature>
<feature type="compositionally biased region" description="Basic residues" evidence="5">
    <location>
        <begin position="2756"/>
        <end position="2765"/>
    </location>
</feature>
<feature type="region of interest" description="Disordered" evidence="5">
    <location>
        <begin position="2073"/>
        <end position="2118"/>
    </location>
</feature>
<feature type="compositionally biased region" description="Basic and acidic residues" evidence="5">
    <location>
        <begin position="735"/>
        <end position="744"/>
    </location>
</feature>
<feature type="compositionally biased region" description="Low complexity" evidence="5">
    <location>
        <begin position="1221"/>
        <end position="1238"/>
    </location>
</feature>
<dbReference type="InterPro" id="IPR027417">
    <property type="entry name" value="P-loop_NTPase"/>
</dbReference>
<feature type="compositionally biased region" description="Basic and acidic residues" evidence="5">
    <location>
        <begin position="2736"/>
        <end position="2755"/>
    </location>
</feature>
<reference evidence="8" key="2">
    <citation type="journal article" date="2023" name="Microbiol Resour">
        <title>Decontamination and Annotation of the Draft Genome Sequence of the Oomycete Lagenidium giganteum ARSEF 373.</title>
        <authorList>
            <person name="Morgan W.R."/>
            <person name="Tartar A."/>
        </authorList>
    </citation>
    <scope>NUCLEOTIDE SEQUENCE</scope>
    <source>
        <strain evidence="8">ARSEF 373</strain>
    </source>
</reference>
<feature type="region of interest" description="Disordered" evidence="5">
    <location>
        <begin position="1709"/>
        <end position="1759"/>
    </location>
</feature>
<evidence type="ECO:0000256" key="2">
    <source>
        <dbReference type="ARBA" id="ARBA00022670"/>
    </source>
</evidence>
<dbReference type="GO" id="GO:0006508">
    <property type="term" value="P:proteolysis"/>
    <property type="evidence" value="ECO:0007669"/>
    <property type="project" value="UniProtKB-KW"/>
</dbReference>
<reference evidence="8" key="1">
    <citation type="submission" date="2022-11" db="EMBL/GenBank/DDBJ databases">
        <authorList>
            <person name="Morgan W.R."/>
            <person name="Tartar A."/>
        </authorList>
    </citation>
    <scope>NUCLEOTIDE SEQUENCE</scope>
    <source>
        <strain evidence="8">ARSEF 373</strain>
    </source>
</reference>
<feature type="region of interest" description="Disordered" evidence="5">
    <location>
        <begin position="2663"/>
        <end position="2765"/>
    </location>
</feature>
<dbReference type="InterPro" id="IPR014710">
    <property type="entry name" value="RmlC-like_jellyroll"/>
</dbReference>
<dbReference type="Pfam" id="PF05903">
    <property type="entry name" value="Peptidase_C97"/>
    <property type="match status" value="1"/>
</dbReference>
<feature type="compositionally biased region" description="Low complexity" evidence="5">
    <location>
        <begin position="2377"/>
        <end position="2387"/>
    </location>
</feature>
<evidence type="ECO:0000313" key="8">
    <source>
        <dbReference type="EMBL" id="DBA04204.1"/>
    </source>
</evidence>
<feature type="region of interest" description="Disordered" evidence="5">
    <location>
        <begin position="849"/>
        <end position="872"/>
    </location>
</feature>
<feature type="compositionally biased region" description="Polar residues" evidence="5">
    <location>
        <begin position="690"/>
        <end position="700"/>
    </location>
</feature>
<keyword evidence="4" id="KW-0175">Coiled coil</keyword>
<dbReference type="Gene3D" id="3.90.1720.30">
    <property type="entry name" value="PPPDE domains"/>
    <property type="match status" value="1"/>
</dbReference>
<feature type="region of interest" description="Disordered" evidence="5">
    <location>
        <begin position="1"/>
        <end position="40"/>
    </location>
</feature>
<dbReference type="PROSITE" id="PS51858">
    <property type="entry name" value="PPPDE"/>
    <property type="match status" value="1"/>
</dbReference>
<dbReference type="Gene3D" id="3.40.50.300">
    <property type="entry name" value="P-loop containing nucleotide triphosphate hydrolases"/>
    <property type="match status" value="1"/>
</dbReference>
<dbReference type="PROSITE" id="PS50042">
    <property type="entry name" value="CNMP_BINDING_3"/>
    <property type="match status" value="2"/>
</dbReference>
<feature type="compositionally biased region" description="Basic and acidic residues" evidence="5">
    <location>
        <begin position="25"/>
        <end position="40"/>
    </location>
</feature>
<evidence type="ECO:0000256" key="5">
    <source>
        <dbReference type="SAM" id="MobiDB-lite"/>
    </source>
</evidence>
<evidence type="ECO:0000256" key="3">
    <source>
        <dbReference type="ARBA" id="ARBA00022801"/>
    </source>
</evidence>
<feature type="compositionally biased region" description="Low complexity" evidence="5">
    <location>
        <begin position="2089"/>
        <end position="2118"/>
    </location>
</feature>
<dbReference type="GO" id="GO:0008233">
    <property type="term" value="F:peptidase activity"/>
    <property type="evidence" value="ECO:0007669"/>
    <property type="project" value="UniProtKB-KW"/>
</dbReference>
<feature type="compositionally biased region" description="Polar residues" evidence="5">
    <location>
        <begin position="658"/>
        <end position="669"/>
    </location>
</feature>
<feature type="region of interest" description="Disordered" evidence="5">
    <location>
        <begin position="2376"/>
        <end position="2409"/>
    </location>
</feature>